<dbReference type="SUPFAM" id="SSF56112">
    <property type="entry name" value="Protein kinase-like (PK-like)"/>
    <property type="match status" value="1"/>
</dbReference>
<keyword evidence="1" id="KW-0723">Serine/threonine-protein kinase</keyword>
<evidence type="ECO:0000256" key="1">
    <source>
        <dbReference type="ARBA" id="ARBA00022527"/>
    </source>
</evidence>
<dbReference type="Proteomes" id="UP000186698">
    <property type="component" value="Chromosome 7S"/>
</dbReference>
<dbReference type="OrthoDB" id="10016527at2759"/>
<keyword evidence="2" id="KW-0547">Nucleotide-binding</keyword>
<dbReference type="RefSeq" id="XP_041426644.1">
    <property type="nucleotide sequence ID" value="XM_041570710.1"/>
</dbReference>
<dbReference type="KEGG" id="xla:108705650"/>
<dbReference type="InterPro" id="IPR050629">
    <property type="entry name" value="STE20/SPS1-PAK"/>
</dbReference>
<reference evidence="6" key="1">
    <citation type="submission" date="2025-08" db="UniProtKB">
        <authorList>
            <consortium name="RefSeq"/>
        </authorList>
    </citation>
    <scope>IDENTIFICATION</scope>
    <source>
        <strain evidence="6">J_2021</strain>
        <tissue evidence="6">Erythrocytes</tissue>
    </source>
</reference>
<keyword evidence="4" id="KW-0067">ATP-binding</keyword>
<organism evidence="5 6">
    <name type="scientific">Xenopus laevis</name>
    <name type="common">African clawed frog</name>
    <dbReference type="NCBI Taxonomy" id="8355"/>
    <lineage>
        <taxon>Eukaryota</taxon>
        <taxon>Metazoa</taxon>
        <taxon>Chordata</taxon>
        <taxon>Craniata</taxon>
        <taxon>Vertebrata</taxon>
        <taxon>Euteleostomi</taxon>
        <taxon>Amphibia</taxon>
        <taxon>Batrachia</taxon>
        <taxon>Anura</taxon>
        <taxon>Pipoidea</taxon>
        <taxon>Pipidae</taxon>
        <taxon>Xenopodinae</taxon>
        <taxon>Xenopus</taxon>
        <taxon>Xenopus</taxon>
    </lineage>
</organism>
<keyword evidence="3" id="KW-0808">Transferase</keyword>
<dbReference type="PANTHER" id="PTHR48012:SF9">
    <property type="entry name" value="SERINE_THREONINE-PROTEIN KINASE 25"/>
    <property type="match status" value="1"/>
</dbReference>
<dbReference type="Gene3D" id="1.10.510.10">
    <property type="entry name" value="Transferase(Phosphotransferase) domain 1"/>
    <property type="match status" value="1"/>
</dbReference>
<proteinExistence type="predicted"/>
<dbReference type="GO" id="GO:0005524">
    <property type="term" value="F:ATP binding"/>
    <property type="evidence" value="ECO:0007669"/>
    <property type="project" value="UniProtKB-KW"/>
</dbReference>
<dbReference type="GO" id="GO:0005794">
    <property type="term" value="C:Golgi apparatus"/>
    <property type="evidence" value="ECO:0007669"/>
    <property type="project" value="TreeGrafter"/>
</dbReference>
<protein>
    <submittedName>
        <fullName evidence="6">Serine/threonine-protein kinase 3-like</fullName>
    </submittedName>
</protein>
<dbReference type="GeneID" id="108705650"/>
<accession>A0A8J1LCF3</accession>
<keyword evidence="3" id="KW-0418">Kinase</keyword>
<gene>
    <name evidence="6" type="primary">LOC108705650</name>
</gene>
<evidence type="ECO:0000256" key="2">
    <source>
        <dbReference type="ARBA" id="ARBA00022741"/>
    </source>
</evidence>
<dbReference type="AlphaFoldDB" id="A0A8J1LCF3"/>
<keyword evidence="5" id="KW-1185">Reference proteome</keyword>
<dbReference type="InterPro" id="IPR011009">
    <property type="entry name" value="Kinase-like_dom_sf"/>
</dbReference>
<dbReference type="GO" id="GO:0004674">
    <property type="term" value="F:protein serine/threonine kinase activity"/>
    <property type="evidence" value="ECO:0007669"/>
    <property type="project" value="UniProtKB-KW"/>
</dbReference>
<name>A0A8J1LCF3_XENLA</name>
<sequence length="108" mass="12703">MCTKLCIYKCIYIIFSSYQLTDKFFYNLAYFDISKERAQMNIVSCEPPTLQSTRWSEDFNDFVKLCLTKSAHERPTADNLLGHQFITNQLNNDEARLAFIHYTNQAQN</sequence>
<evidence type="ECO:0000256" key="4">
    <source>
        <dbReference type="ARBA" id="ARBA00022840"/>
    </source>
</evidence>
<evidence type="ECO:0000256" key="3">
    <source>
        <dbReference type="ARBA" id="ARBA00022777"/>
    </source>
</evidence>
<evidence type="ECO:0000313" key="6">
    <source>
        <dbReference type="RefSeq" id="XP_041426644.1"/>
    </source>
</evidence>
<dbReference type="PANTHER" id="PTHR48012">
    <property type="entry name" value="STERILE20-LIKE KINASE, ISOFORM B-RELATED"/>
    <property type="match status" value="1"/>
</dbReference>
<evidence type="ECO:0000313" key="5">
    <source>
        <dbReference type="Proteomes" id="UP000186698"/>
    </source>
</evidence>